<reference evidence="2" key="2">
    <citation type="journal article" date="2021" name="PeerJ">
        <title>Extensive microbial diversity within the chicken gut microbiome revealed by metagenomics and culture.</title>
        <authorList>
            <person name="Gilroy R."/>
            <person name="Ravi A."/>
            <person name="Getino M."/>
            <person name="Pursley I."/>
            <person name="Horton D.L."/>
            <person name="Alikhan N.F."/>
            <person name="Baker D."/>
            <person name="Gharbi K."/>
            <person name="Hall N."/>
            <person name="Watson M."/>
            <person name="Adriaenssens E.M."/>
            <person name="Foster-Nyarko E."/>
            <person name="Jarju S."/>
            <person name="Secka A."/>
            <person name="Antonio M."/>
            <person name="Oren A."/>
            <person name="Chaudhuri R.R."/>
            <person name="La Ragione R."/>
            <person name="Hildebrand F."/>
            <person name="Pallen M.J."/>
        </authorList>
    </citation>
    <scope>NUCLEOTIDE SEQUENCE</scope>
    <source>
        <strain evidence="2">CHK158-818</strain>
    </source>
</reference>
<dbReference type="EC" id="3.1.3.73" evidence="1"/>
<gene>
    <name evidence="2" type="primary">cobC</name>
    <name evidence="2" type="ORF">IAB03_03360</name>
</gene>
<dbReference type="NCBIfam" id="TIGR03162">
    <property type="entry name" value="ribazole_cobC"/>
    <property type="match status" value="1"/>
</dbReference>
<dbReference type="InterPro" id="IPR017578">
    <property type="entry name" value="Ribazole_CobC"/>
</dbReference>
<dbReference type="GO" id="GO:0005737">
    <property type="term" value="C:cytoplasm"/>
    <property type="evidence" value="ECO:0007669"/>
    <property type="project" value="TreeGrafter"/>
</dbReference>
<evidence type="ECO:0000313" key="3">
    <source>
        <dbReference type="Proteomes" id="UP000824112"/>
    </source>
</evidence>
<protein>
    <recommendedName>
        <fullName evidence="1">Alpha-ribazole phosphatase</fullName>
        <ecNumber evidence="1">3.1.3.73</ecNumber>
    </recommendedName>
</protein>
<accession>A0A9D1SC00</accession>
<organism evidence="2 3">
    <name type="scientific">Candidatus Gallibacteroides avistercoris</name>
    <dbReference type="NCBI Taxonomy" id="2840833"/>
    <lineage>
        <taxon>Bacteria</taxon>
        <taxon>Pseudomonadati</taxon>
        <taxon>Bacteroidota</taxon>
        <taxon>Bacteroidia</taxon>
        <taxon>Bacteroidales</taxon>
        <taxon>Bacteroidaceae</taxon>
        <taxon>Bacteroidaceae incertae sedis</taxon>
        <taxon>Candidatus Gallibacteroides</taxon>
    </lineage>
</organism>
<dbReference type="SMART" id="SM00855">
    <property type="entry name" value="PGAM"/>
    <property type="match status" value="1"/>
</dbReference>
<evidence type="ECO:0000256" key="1">
    <source>
        <dbReference type="NCBIfam" id="TIGR03162"/>
    </source>
</evidence>
<evidence type="ECO:0000313" key="2">
    <source>
        <dbReference type="EMBL" id="HIU54829.1"/>
    </source>
</evidence>
<dbReference type="InterPro" id="IPR050275">
    <property type="entry name" value="PGM_Phosphatase"/>
</dbReference>
<reference evidence="2" key="1">
    <citation type="submission" date="2020-10" db="EMBL/GenBank/DDBJ databases">
        <authorList>
            <person name="Gilroy R."/>
        </authorList>
    </citation>
    <scope>NUCLEOTIDE SEQUENCE</scope>
    <source>
        <strain evidence="2">CHK158-818</strain>
    </source>
</reference>
<dbReference type="Proteomes" id="UP000824112">
    <property type="component" value="Unassembled WGS sequence"/>
</dbReference>
<dbReference type="GO" id="GO:0043755">
    <property type="term" value="F:alpha-ribazole phosphatase activity"/>
    <property type="evidence" value="ECO:0007669"/>
    <property type="project" value="UniProtKB-UniRule"/>
</dbReference>
<dbReference type="EMBL" id="DVNA01000076">
    <property type="protein sequence ID" value="HIU54829.1"/>
    <property type="molecule type" value="Genomic_DNA"/>
</dbReference>
<dbReference type="GO" id="GO:0009236">
    <property type="term" value="P:cobalamin biosynthetic process"/>
    <property type="evidence" value="ECO:0007669"/>
    <property type="project" value="UniProtKB-UniRule"/>
</dbReference>
<proteinExistence type="predicted"/>
<dbReference type="InterPro" id="IPR013078">
    <property type="entry name" value="His_Pase_superF_clade-1"/>
</dbReference>
<dbReference type="PANTHER" id="PTHR48100:SF1">
    <property type="entry name" value="HISTIDINE PHOSPHATASE FAMILY PROTEIN-RELATED"/>
    <property type="match status" value="1"/>
</dbReference>
<dbReference type="CDD" id="cd07067">
    <property type="entry name" value="HP_PGM_like"/>
    <property type="match status" value="1"/>
</dbReference>
<comment type="caution">
    <text evidence="2">The sequence shown here is derived from an EMBL/GenBank/DDBJ whole genome shotgun (WGS) entry which is preliminary data.</text>
</comment>
<dbReference type="AlphaFoldDB" id="A0A9D1SC00"/>
<dbReference type="Gene3D" id="3.40.50.1240">
    <property type="entry name" value="Phosphoglycerate mutase-like"/>
    <property type="match status" value="1"/>
</dbReference>
<dbReference type="InterPro" id="IPR029033">
    <property type="entry name" value="His_PPase_superfam"/>
</dbReference>
<dbReference type="SUPFAM" id="SSF53254">
    <property type="entry name" value="Phosphoglycerate mutase-like"/>
    <property type="match status" value="1"/>
</dbReference>
<name>A0A9D1SC00_9BACT</name>
<dbReference type="PANTHER" id="PTHR48100">
    <property type="entry name" value="BROAD-SPECIFICITY PHOSPHATASE YOR283W-RELATED"/>
    <property type="match status" value="1"/>
</dbReference>
<dbReference type="Pfam" id="PF00300">
    <property type="entry name" value="His_Phos_1"/>
    <property type="match status" value="1"/>
</dbReference>
<sequence length="175" mass="20068">MEITLIRHTAVDVPPGTCYGQTDVPLKDSFEQEAGVVVERLQPGRFDAVYSSPLSRCVRLARFCGYGEARVDARLMELNFGRWEMQRWENLSGPQLLAWYEQWIDTPTEGGESFMDQYRRVTAFLDELRRLPYRQVAVFTHGGVIACARIYTGEITFEQVFTTMLPYGSVKKIVV</sequence>